<keyword evidence="3" id="KW-1185">Reference proteome</keyword>
<gene>
    <name evidence="2" type="ORF">PG991_013191</name>
</gene>
<protein>
    <submittedName>
        <fullName evidence="2">Uncharacterized protein</fullName>
    </submittedName>
</protein>
<comment type="caution">
    <text evidence="2">The sequence shown here is derived from an EMBL/GenBank/DDBJ whole genome shotgun (WGS) entry which is preliminary data.</text>
</comment>
<keyword evidence="1" id="KW-0732">Signal</keyword>
<feature type="chain" id="PRO_5045087297" evidence="1">
    <location>
        <begin position="25"/>
        <end position="125"/>
    </location>
</feature>
<reference evidence="2 3" key="1">
    <citation type="submission" date="2023-01" db="EMBL/GenBank/DDBJ databases">
        <title>Analysis of 21 Apiospora genomes using comparative genomics revels a genus with tremendous synthesis potential of carbohydrate active enzymes and secondary metabolites.</title>
        <authorList>
            <person name="Sorensen T."/>
        </authorList>
    </citation>
    <scope>NUCLEOTIDE SEQUENCE [LARGE SCALE GENOMIC DNA]</scope>
    <source>
        <strain evidence="2 3">CBS 20057</strain>
    </source>
</reference>
<evidence type="ECO:0000313" key="2">
    <source>
        <dbReference type="EMBL" id="KAK8000969.1"/>
    </source>
</evidence>
<accession>A0ABR1R5B7</accession>
<dbReference type="EMBL" id="JAQQWI010000018">
    <property type="protein sequence ID" value="KAK8000969.1"/>
    <property type="molecule type" value="Genomic_DNA"/>
</dbReference>
<proteinExistence type="predicted"/>
<dbReference type="Proteomes" id="UP001396898">
    <property type="component" value="Unassembled WGS sequence"/>
</dbReference>
<feature type="signal peptide" evidence="1">
    <location>
        <begin position="1"/>
        <end position="24"/>
    </location>
</feature>
<evidence type="ECO:0000313" key="3">
    <source>
        <dbReference type="Proteomes" id="UP001396898"/>
    </source>
</evidence>
<organism evidence="2 3">
    <name type="scientific">Apiospora marii</name>
    <dbReference type="NCBI Taxonomy" id="335849"/>
    <lineage>
        <taxon>Eukaryota</taxon>
        <taxon>Fungi</taxon>
        <taxon>Dikarya</taxon>
        <taxon>Ascomycota</taxon>
        <taxon>Pezizomycotina</taxon>
        <taxon>Sordariomycetes</taxon>
        <taxon>Xylariomycetidae</taxon>
        <taxon>Amphisphaeriales</taxon>
        <taxon>Apiosporaceae</taxon>
        <taxon>Apiospora</taxon>
    </lineage>
</organism>
<name>A0ABR1R5B7_9PEZI</name>
<sequence length="125" mass="12816">MQFLSSRIIIAAAALLLHPSLAAAALPVETLPLPSSSSSCTSLAAETVTTSARPFGFCRKMLRQRFVCPHPARTCSPGEPTQAPYPSETVTADCTPTVVVHMTCGCPSCVAPAATATATATALSP</sequence>
<evidence type="ECO:0000256" key="1">
    <source>
        <dbReference type="SAM" id="SignalP"/>
    </source>
</evidence>